<dbReference type="InterPro" id="IPR050190">
    <property type="entry name" value="UPF0213_domain"/>
</dbReference>
<dbReference type="InterPro" id="IPR000305">
    <property type="entry name" value="GIY-YIG_endonuc"/>
</dbReference>
<reference evidence="3" key="1">
    <citation type="submission" date="2020-02" db="EMBL/GenBank/DDBJ databases">
        <authorList>
            <person name="Gao J."/>
            <person name="Sun J."/>
        </authorList>
    </citation>
    <scope>NUCLEOTIDE SEQUENCE</scope>
    <source>
        <strain evidence="3">602-2</strain>
    </source>
</reference>
<organism evidence="3">
    <name type="scientific">Caulobacter sp. 602-2</name>
    <dbReference type="NCBI Taxonomy" id="2710887"/>
    <lineage>
        <taxon>Bacteria</taxon>
        <taxon>Pseudomonadati</taxon>
        <taxon>Pseudomonadota</taxon>
        <taxon>Alphaproteobacteria</taxon>
        <taxon>Caulobacterales</taxon>
        <taxon>Caulobacteraceae</taxon>
        <taxon>Caulobacter</taxon>
    </lineage>
</organism>
<dbReference type="PROSITE" id="PS50164">
    <property type="entry name" value="GIY_YIG"/>
    <property type="match status" value="1"/>
</dbReference>
<dbReference type="SUPFAM" id="SSF82771">
    <property type="entry name" value="GIY-YIG endonuclease"/>
    <property type="match status" value="1"/>
</dbReference>
<comment type="caution">
    <text evidence="3">The sequence shown here is derived from an EMBL/GenBank/DDBJ whole genome shotgun (WGS) entry which is preliminary data.</text>
</comment>
<dbReference type="CDD" id="cd10448">
    <property type="entry name" value="GIY-YIG_unchar_3"/>
    <property type="match status" value="1"/>
</dbReference>
<dbReference type="AlphaFoldDB" id="A0A6G4QUC7"/>
<proteinExistence type="inferred from homology"/>
<feature type="domain" description="GIY-YIG" evidence="2">
    <location>
        <begin position="3"/>
        <end position="79"/>
    </location>
</feature>
<dbReference type="Gene3D" id="3.40.1440.10">
    <property type="entry name" value="GIY-YIG endonuclease"/>
    <property type="match status" value="1"/>
</dbReference>
<name>A0A6G4QUC7_9CAUL</name>
<dbReference type="RefSeq" id="WP_165256967.1">
    <property type="nucleotide sequence ID" value="NZ_JAAKGT010000002.1"/>
</dbReference>
<protein>
    <submittedName>
        <fullName evidence="3">GIY-YIG nuclease family protein</fullName>
    </submittedName>
</protein>
<dbReference type="PANTHER" id="PTHR34477:SF5">
    <property type="entry name" value="BSL5627 PROTEIN"/>
    <property type="match status" value="1"/>
</dbReference>
<comment type="similarity">
    <text evidence="1">Belongs to the UPF0213 family.</text>
</comment>
<gene>
    <name evidence="3" type="ORF">G5B46_05885</name>
</gene>
<evidence type="ECO:0000256" key="1">
    <source>
        <dbReference type="ARBA" id="ARBA00007435"/>
    </source>
</evidence>
<dbReference type="SMART" id="SM00465">
    <property type="entry name" value="GIYc"/>
    <property type="match status" value="1"/>
</dbReference>
<evidence type="ECO:0000313" key="3">
    <source>
        <dbReference type="EMBL" id="NGM49132.1"/>
    </source>
</evidence>
<dbReference type="PANTHER" id="PTHR34477">
    <property type="entry name" value="UPF0213 PROTEIN YHBQ"/>
    <property type="match status" value="1"/>
</dbReference>
<sequence length="97" mass="11758">MERVSYVYILASARNGTLYVGVTNDLSRRVWEHREKLMPGFTRKYGVTKLVWYEVHEEIGAAIQREKLIKRWRRAWKLELIERMNPLWLDLYETLNC</sequence>
<dbReference type="Pfam" id="PF01541">
    <property type="entry name" value="GIY-YIG"/>
    <property type="match status" value="1"/>
</dbReference>
<accession>A0A6G4QUC7</accession>
<dbReference type="EMBL" id="JAAKGT010000002">
    <property type="protein sequence ID" value="NGM49132.1"/>
    <property type="molecule type" value="Genomic_DNA"/>
</dbReference>
<dbReference type="InterPro" id="IPR035901">
    <property type="entry name" value="GIY-YIG_endonuc_sf"/>
</dbReference>
<evidence type="ECO:0000259" key="2">
    <source>
        <dbReference type="PROSITE" id="PS50164"/>
    </source>
</evidence>